<dbReference type="RefSeq" id="WP_210512763.1">
    <property type="nucleotide sequence ID" value="NZ_JAFIDN010000009.1"/>
</dbReference>
<dbReference type="GO" id="GO:0046685">
    <property type="term" value="P:response to arsenic-containing substance"/>
    <property type="evidence" value="ECO:0007669"/>
    <property type="project" value="InterPro"/>
</dbReference>
<dbReference type="GO" id="GO:0003677">
    <property type="term" value="F:DNA binding"/>
    <property type="evidence" value="ECO:0007669"/>
    <property type="project" value="InterPro"/>
</dbReference>
<dbReference type="Pfam" id="PF06953">
    <property type="entry name" value="ArsD"/>
    <property type="match status" value="1"/>
</dbReference>
<protein>
    <submittedName>
        <fullName evidence="1">Arsenite efflux transporter metallochaperone ArsD</fullName>
    </submittedName>
</protein>
<dbReference type="NCBIfam" id="NF033727">
    <property type="entry name" value="chaperon_ArsD"/>
    <property type="match status" value="1"/>
</dbReference>
<evidence type="ECO:0000313" key="2">
    <source>
        <dbReference type="Proteomes" id="UP000673975"/>
    </source>
</evidence>
<proteinExistence type="predicted"/>
<dbReference type="InterPro" id="IPR010712">
    <property type="entry name" value="Arsenical-R_ArsD"/>
</dbReference>
<dbReference type="Proteomes" id="UP000673975">
    <property type="component" value="Unassembled WGS sequence"/>
</dbReference>
<dbReference type="GO" id="GO:0045892">
    <property type="term" value="P:negative regulation of DNA-templated transcription"/>
    <property type="evidence" value="ECO:0007669"/>
    <property type="project" value="InterPro"/>
</dbReference>
<gene>
    <name evidence="1" type="primary">arsD</name>
    <name evidence="1" type="ORF">NATSA_11565</name>
</gene>
<reference evidence="1" key="1">
    <citation type="submission" date="2021-02" db="EMBL/GenBank/DDBJ databases">
        <title>Natronogracilivirga saccharolytica gen. nov. sp. nov. a new anaerobic, haloalkiliphilic carbohydrate-fermenting bacterium from soda lake and proposing of Cyclonatronumiaceae fam. nov. in the phylum Balneolaeota.</title>
        <authorList>
            <person name="Zhilina T.N."/>
            <person name="Sorokin D.Y."/>
            <person name="Zavarzina D.G."/>
            <person name="Toshchakov S.V."/>
            <person name="Kublanov I.V."/>
        </authorList>
    </citation>
    <scope>NUCLEOTIDE SEQUENCE</scope>
    <source>
        <strain evidence="1">Z-1702</strain>
    </source>
</reference>
<dbReference type="EMBL" id="JAFIDN010000009">
    <property type="protein sequence ID" value="MBP3193306.1"/>
    <property type="molecule type" value="Genomic_DNA"/>
</dbReference>
<dbReference type="AlphaFoldDB" id="A0A8J7UW57"/>
<dbReference type="Gene3D" id="3.40.30.10">
    <property type="entry name" value="Glutaredoxin"/>
    <property type="match status" value="1"/>
</dbReference>
<name>A0A8J7UW57_9BACT</name>
<keyword evidence="2" id="KW-1185">Reference proteome</keyword>
<comment type="caution">
    <text evidence="1">The sequence shown here is derived from an EMBL/GenBank/DDBJ whole genome shotgun (WGS) entry which is preliminary data.</text>
</comment>
<evidence type="ECO:0000313" key="1">
    <source>
        <dbReference type="EMBL" id="MBP3193306.1"/>
    </source>
</evidence>
<organism evidence="1 2">
    <name type="scientific">Natronogracilivirga saccharolytica</name>
    <dbReference type="NCBI Taxonomy" id="2812953"/>
    <lineage>
        <taxon>Bacteria</taxon>
        <taxon>Pseudomonadati</taxon>
        <taxon>Balneolota</taxon>
        <taxon>Balneolia</taxon>
        <taxon>Balneolales</taxon>
        <taxon>Cyclonatronaceae</taxon>
        <taxon>Natronogracilivirga</taxon>
    </lineage>
</organism>
<sequence length="126" mass="13797">MRQETETTTLLEVYDPAMCCSTGVCGPDVDDKLVTFAQDLKWLESQGVMVNRYNLGQEPEKFRDNPEVLQRLQDQGSEILPILLVNGSIIAEGGYPDREQMKQFTSNKLLGNPAPANGCTPGGGCC</sequence>
<accession>A0A8J7UW57</accession>